<sequence length="500" mass="55815">MSNGPSEAPGEPARSRAVPESAETQEEEGCGEEVNNLPPAEPIKKKRKKKPKPKSQRGLDKPTGFEDFFADAPMTPAQHAEEQELYDFKLPFADRILTAISRFERTRKLSNERRDILYKYLVYGGVVVGPNNFQGEQDTEDMNKTQIAAAMTQASLTDDKRNLGTETSVYEVDFQSCMKGFLSRRAKNLYGFDTRAQVDTLTTTLERFMDYLLQHDVCPEYRADVLATRNLCREAPAELWDTAEATRRLPGDFNIACSTLFGGSYARYYDGETWWGPEDAGEAAFVGMKPEEASQIIHFGVAGAATEPVFAAYLAGVNGTKQLEVTSVEENVGFEIARVIPPTQGCKEIYTTNSTHFRPVGRVYAKPWKNPDAPPEDLTQAELASTTALAKREPEKEYVFFIESILQAHLHVGMKVEATVRTLNCGIMFFDEVLNVFPSFDEYLYNEMMVGWVDPRPKKGAFDYVEGFDDGTGNSDDGDGEEKGVRNKKEASSDVEKATD</sequence>
<protein>
    <recommendedName>
        <fullName evidence="4">Argonaute-binding protein 1</fullName>
    </recommendedName>
</protein>
<reference evidence="2 3" key="1">
    <citation type="submission" date="2015-01" db="EMBL/GenBank/DDBJ databases">
        <title>The Genome Sequence of Rhinocladiella mackenzie CBS 650.93.</title>
        <authorList>
            <consortium name="The Broad Institute Genomics Platform"/>
            <person name="Cuomo C."/>
            <person name="de Hoog S."/>
            <person name="Gorbushina A."/>
            <person name="Stielow B."/>
            <person name="Teixiera M."/>
            <person name="Abouelleil A."/>
            <person name="Chapman S.B."/>
            <person name="Priest M."/>
            <person name="Young S.K."/>
            <person name="Wortman J."/>
            <person name="Nusbaum C."/>
            <person name="Birren B."/>
        </authorList>
    </citation>
    <scope>NUCLEOTIDE SEQUENCE [LARGE SCALE GENOMIC DNA]</scope>
    <source>
        <strain evidence="2 3">CBS 650.93</strain>
    </source>
</reference>
<keyword evidence="3" id="KW-1185">Reference proteome</keyword>
<feature type="region of interest" description="Disordered" evidence="1">
    <location>
        <begin position="1"/>
        <end position="70"/>
    </location>
</feature>
<dbReference type="InterPro" id="IPR018606">
    <property type="entry name" value="Arb1"/>
</dbReference>
<feature type="compositionally biased region" description="Basic residues" evidence="1">
    <location>
        <begin position="44"/>
        <end position="55"/>
    </location>
</feature>
<gene>
    <name evidence="2" type="ORF">Z518_03059</name>
</gene>
<accession>A0A0D2HD50</accession>
<organism evidence="2 3">
    <name type="scientific">Rhinocladiella mackenziei CBS 650.93</name>
    <dbReference type="NCBI Taxonomy" id="1442369"/>
    <lineage>
        <taxon>Eukaryota</taxon>
        <taxon>Fungi</taxon>
        <taxon>Dikarya</taxon>
        <taxon>Ascomycota</taxon>
        <taxon>Pezizomycotina</taxon>
        <taxon>Eurotiomycetes</taxon>
        <taxon>Chaetothyriomycetidae</taxon>
        <taxon>Chaetothyriales</taxon>
        <taxon>Herpotrichiellaceae</taxon>
        <taxon>Rhinocladiella</taxon>
    </lineage>
</organism>
<dbReference type="STRING" id="1442369.A0A0D2HD50"/>
<name>A0A0D2HD50_9EURO</name>
<dbReference type="Proteomes" id="UP000053617">
    <property type="component" value="Unassembled WGS sequence"/>
</dbReference>
<evidence type="ECO:0008006" key="4">
    <source>
        <dbReference type="Google" id="ProtNLM"/>
    </source>
</evidence>
<dbReference type="RefSeq" id="XP_013275539.1">
    <property type="nucleotide sequence ID" value="XM_013420085.1"/>
</dbReference>
<dbReference type="EMBL" id="KN847476">
    <property type="protein sequence ID" value="KIX08403.1"/>
    <property type="molecule type" value="Genomic_DNA"/>
</dbReference>
<dbReference type="AlphaFoldDB" id="A0A0D2HD50"/>
<dbReference type="HOGENOM" id="CLU_023193_1_1_1"/>
<dbReference type="OrthoDB" id="435402at2759"/>
<dbReference type="GeneID" id="25291130"/>
<evidence type="ECO:0000256" key="1">
    <source>
        <dbReference type="SAM" id="MobiDB-lite"/>
    </source>
</evidence>
<dbReference type="GO" id="GO:0033167">
    <property type="term" value="C:ARC complex"/>
    <property type="evidence" value="ECO:0007669"/>
    <property type="project" value="InterPro"/>
</dbReference>
<dbReference type="GO" id="GO:0031047">
    <property type="term" value="P:regulatory ncRNA-mediated gene silencing"/>
    <property type="evidence" value="ECO:0007669"/>
    <property type="project" value="InterPro"/>
</dbReference>
<feature type="region of interest" description="Disordered" evidence="1">
    <location>
        <begin position="464"/>
        <end position="500"/>
    </location>
</feature>
<proteinExistence type="predicted"/>
<feature type="compositionally biased region" description="Basic and acidic residues" evidence="1">
    <location>
        <begin position="481"/>
        <end position="500"/>
    </location>
</feature>
<dbReference type="VEuPathDB" id="FungiDB:Z518_03059"/>
<evidence type="ECO:0000313" key="2">
    <source>
        <dbReference type="EMBL" id="KIX08403.1"/>
    </source>
</evidence>
<dbReference type="Pfam" id="PF09692">
    <property type="entry name" value="Arb1"/>
    <property type="match status" value="1"/>
</dbReference>
<evidence type="ECO:0000313" key="3">
    <source>
        <dbReference type="Proteomes" id="UP000053617"/>
    </source>
</evidence>